<name>D3BES4_HETP5</name>
<dbReference type="Gene3D" id="1.20.144.10">
    <property type="entry name" value="Phosphatidic acid phosphatase type 2/haloperoxidase"/>
    <property type="match status" value="1"/>
</dbReference>
<keyword evidence="3" id="KW-1185">Reference proteome</keyword>
<keyword evidence="1" id="KW-0812">Transmembrane</keyword>
<protein>
    <submittedName>
        <fullName evidence="2">Uncharacterized protein</fullName>
    </submittedName>
</protein>
<feature type="transmembrane region" description="Helical" evidence="1">
    <location>
        <begin position="60"/>
        <end position="82"/>
    </location>
</feature>
<dbReference type="InParanoid" id="D3BES4"/>
<dbReference type="EMBL" id="ADBJ01000031">
    <property type="protein sequence ID" value="EFA80405.1"/>
    <property type="molecule type" value="Genomic_DNA"/>
</dbReference>
<feature type="transmembrane region" description="Helical" evidence="1">
    <location>
        <begin position="88"/>
        <end position="106"/>
    </location>
</feature>
<dbReference type="AlphaFoldDB" id="D3BES4"/>
<evidence type="ECO:0000256" key="1">
    <source>
        <dbReference type="SAM" id="Phobius"/>
    </source>
</evidence>
<keyword evidence="1" id="KW-0472">Membrane</keyword>
<comment type="caution">
    <text evidence="2">The sequence shown here is derived from an EMBL/GenBank/DDBJ whole genome shotgun (WGS) entry which is preliminary data.</text>
</comment>
<dbReference type="GeneID" id="31362720"/>
<gene>
    <name evidence="2" type="ORF">PPL_07239</name>
</gene>
<evidence type="ECO:0000313" key="2">
    <source>
        <dbReference type="EMBL" id="EFA80405.1"/>
    </source>
</evidence>
<reference evidence="2 3" key="1">
    <citation type="journal article" date="2011" name="Genome Res.">
        <title>Phylogeny-wide analysis of social amoeba genomes highlights ancient origins for complex intercellular communication.</title>
        <authorList>
            <person name="Heidel A.J."/>
            <person name="Lawal H.M."/>
            <person name="Felder M."/>
            <person name="Schilde C."/>
            <person name="Helps N.R."/>
            <person name="Tunggal B."/>
            <person name="Rivero F."/>
            <person name="John U."/>
            <person name="Schleicher M."/>
            <person name="Eichinger L."/>
            <person name="Platzer M."/>
            <person name="Noegel A.A."/>
            <person name="Schaap P."/>
            <person name="Gloeckner G."/>
        </authorList>
    </citation>
    <scope>NUCLEOTIDE SEQUENCE [LARGE SCALE GENOMIC DNA]</scope>
    <source>
        <strain evidence="3">ATCC 26659 / Pp 5 / PN500</strain>
    </source>
</reference>
<dbReference type="Proteomes" id="UP000001396">
    <property type="component" value="Unassembled WGS sequence"/>
</dbReference>
<organism evidence="2 3">
    <name type="scientific">Heterostelium pallidum (strain ATCC 26659 / Pp 5 / PN500)</name>
    <name type="common">Cellular slime mold</name>
    <name type="synonym">Polysphondylium pallidum</name>
    <dbReference type="NCBI Taxonomy" id="670386"/>
    <lineage>
        <taxon>Eukaryota</taxon>
        <taxon>Amoebozoa</taxon>
        <taxon>Evosea</taxon>
        <taxon>Eumycetozoa</taxon>
        <taxon>Dictyostelia</taxon>
        <taxon>Acytosteliales</taxon>
        <taxon>Acytosteliaceae</taxon>
        <taxon>Heterostelium</taxon>
    </lineage>
</organism>
<accession>D3BES4</accession>
<proteinExistence type="predicted"/>
<keyword evidence="1" id="KW-1133">Transmembrane helix</keyword>
<dbReference type="RefSeq" id="XP_020432525.1">
    <property type="nucleotide sequence ID" value="XM_020578077.1"/>
</dbReference>
<sequence>MIASDLVSLRFAMSGSIDFISIHNSLLYQFNQESIYNQTCKKNADIIICLPDDMVNFKGIVMAIYSYIPVVVFIVLAIWYIIRRTIVPILVLATLGLTLLLNEAILKNIIKQPRPPGSCACS</sequence>
<evidence type="ECO:0000313" key="3">
    <source>
        <dbReference type="Proteomes" id="UP000001396"/>
    </source>
</evidence>